<dbReference type="InterPro" id="IPR004358">
    <property type="entry name" value="Sig_transdc_His_kin-like_C"/>
</dbReference>
<keyword evidence="10" id="KW-1185">Reference proteome</keyword>
<dbReference type="PROSITE" id="PS50112">
    <property type="entry name" value="PAS"/>
    <property type="match status" value="3"/>
</dbReference>
<dbReference type="SMART" id="SM00387">
    <property type="entry name" value="HATPase_c"/>
    <property type="match status" value="1"/>
</dbReference>
<dbReference type="OrthoDB" id="342253at2157"/>
<feature type="domain" description="PAC" evidence="8">
    <location>
        <begin position="477"/>
        <end position="529"/>
    </location>
</feature>
<dbReference type="PROSITE" id="PS50113">
    <property type="entry name" value="PAC"/>
    <property type="match status" value="5"/>
</dbReference>
<dbReference type="InterPro" id="IPR003594">
    <property type="entry name" value="HATPase_dom"/>
</dbReference>
<dbReference type="RefSeq" id="WP_179263722.1">
    <property type="nucleotide sequence ID" value="NZ_CP058601.1"/>
</dbReference>
<protein>
    <recommendedName>
        <fullName evidence="2">histidine kinase</fullName>
        <ecNumber evidence="2">2.7.13.3</ecNumber>
    </recommendedName>
</protein>
<gene>
    <name evidence="9" type="ORF">HYG82_19350</name>
</gene>
<dbReference type="InterPro" id="IPR013656">
    <property type="entry name" value="PAS_4"/>
</dbReference>
<dbReference type="InterPro" id="IPR003661">
    <property type="entry name" value="HisK_dim/P_dom"/>
</dbReference>
<dbReference type="CDD" id="cd00130">
    <property type="entry name" value="PAS"/>
    <property type="match status" value="5"/>
</dbReference>
<evidence type="ECO:0000313" key="10">
    <source>
        <dbReference type="Proteomes" id="UP000509241"/>
    </source>
</evidence>
<evidence type="ECO:0000256" key="1">
    <source>
        <dbReference type="ARBA" id="ARBA00000085"/>
    </source>
</evidence>
<feature type="domain" description="PAC" evidence="8">
    <location>
        <begin position="347"/>
        <end position="399"/>
    </location>
</feature>
<dbReference type="FunFam" id="3.30.565.10:FF:000006">
    <property type="entry name" value="Sensor histidine kinase WalK"/>
    <property type="match status" value="1"/>
</dbReference>
<dbReference type="Pfam" id="PF08447">
    <property type="entry name" value="PAS_3"/>
    <property type="match status" value="3"/>
</dbReference>
<feature type="domain" description="PAC" evidence="8">
    <location>
        <begin position="741"/>
        <end position="793"/>
    </location>
</feature>
<comment type="catalytic activity">
    <reaction evidence="1">
        <text>ATP + protein L-histidine = ADP + protein N-phospho-L-histidine.</text>
        <dbReference type="EC" id="2.7.13.3"/>
    </reaction>
</comment>
<dbReference type="GO" id="GO:0006355">
    <property type="term" value="P:regulation of DNA-templated transcription"/>
    <property type="evidence" value="ECO:0007669"/>
    <property type="project" value="InterPro"/>
</dbReference>
<dbReference type="Pfam" id="PF08448">
    <property type="entry name" value="PAS_4"/>
    <property type="match status" value="2"/>
</dbReference>
<dbReference type="PANTHER" id="PTHR43304:SF1">
    <property type="entry name" value="PAC DOMAIN-CONTAINING PROTEIN"/>
    <property type="match status" value="1"/>
</dbReference>
<dbReference type="CDD" id="cd00082">
    <property type="entry name" value="HisKA"/>
    <property type="match status" value="1"/>
</dbReference>
<dbReference type="PROSITE" id="PS50109">
    <property type="entry name" value="HIS_KIN"/>
    <property type="match status" value="1"/>
</dbReference>
<evidence type="ECO:0000256" key="5">
    <source>
        <dbReference type="ARBA" id="ARBA00022777"/>
    </source>
</evidence>
<dbReference type="InterPro" id="IPR013767">
    <property type="entry name" value="PAS_fold"/>
</dbReference>
<feature type="domain" description="PAS" evidence="7">
    <location>
        <begin position="272"/>
        <end position="345"/>
    </location>
</feature>
<dbReference type="SUPFAM" id="SSF55874">
    <property type="entry name" value="ATPase domain of HSP90 chaperone/DNA topoisomerase II/histidine kinase"/>
    <property type="match status" value="1"/>
</dbReference>
<dbReference type="Pfam" id="PF00512">
    <property type="entry name" value="HisKA"/>
    <property type="match status" value="1"/>
</dbReference>
<dbReference type="GeneID" id="56035495"/>
<keyword evidence="4" id="KW-0808">Transferase</keyword>
<evidence type="ECO:0000259" key="6">
    <source>
        <dbReference type="PROSITE" id="PS50109"/>
    </source>
</evidence>
<reference evidence="9" key="1">
    <citation type="submission" date="2020-07" db="EMBL/GenBank/DDBJ databases">
        <authorList>
            <person name="Cui H."/>
        </authorList>
    </citation>
    <scope>NUCLEOTIDE SEQUENCE [LARGE SCALE GENOMIC DNA]</scope>
    <source>
        <strain evidence="9">YPL8</strain>
    </source>
</reference>
<feature type="domain" description="PAC" evidence="8">
    <location>
        <begin position="101"/>
        <end position="153"/>
    </location>
</feature>
<accession>A0A7D5KSX7</accession>
<evidence type="ECO:0000259" key="7">
    <source>
        <dbReference type="PROSITE" id="PS50112"/>
    </source>
</evidence>
<dbReference type="InterPro" id="IPR013655">
    <property type="entry name" value="PAS_fold_3"/>
</dbReference>
<dbReference type="SUPFAM" id="SSF47384">
    <property type="entry name" value="Homodimeric domain of signal transducing histidine kinase"/>
    <property type="match status" value="1"/>
</dbReference>
<feature type="domain" description="PAS" evidence="7">
    <location>
        <begin position="21"/>
        <end position="67"/>
    </location>
</feature>
<dbReference type="NCBIfam" id="TIGR00229">
    <property type="entry name" value="sensory_box"/>
    <property type="match status" value="4"/>
</dbReference>
<evidence type="ECO:0000259" key="8">
    <source>
        <dbReference type="PROSITE" id="PS50113"/>
    </source>
</evidence>
<dbReference type="PRINTS" id="PR00344">
    <property type="entry name" value="BCTRLSENSOR"/>
</dbReference>
<name>A0A7D5KSX7_9EURY</name>
<dbReference type="Proteomes" id="UP000509241">
    <property type="component" value="Chromosome"/>
</dbReference>
<dbReference type="EC" id="2.7.13.3" evidence="2"/>
<dbReference type="SMART" id="SM00086">
    <property type="entry name" value="PAC"/>
    <property type="match status" value="5"/>
</dbReference>
<keyword evidence="5" id="KW-0418">Kinase</keyword>
<keyword evidence="3" id="KW-0597">Phosphoprotein</keyword>
<dbReference type="Gene3D" id="3.30.565.10">
    <property type="entry name" value="Histidine kinase-like ATPase, C-terminal domain"/>
    <property type="match status" value="1"/>
</dbReference>
<dbReference type="KEGG" id="haly:HYG82_19350"/>
<feature type="domain" description="Histidine kinase" evidence="6">
    <location>
        <begin position="804"/>
        <end position="1017"/>
    </location>
</feature>
<evidence type="ECO:0000313" key="9">
    <source>
        <dbReference type="EMBL" id="QLG50837.1"/>
    </source>
</evidence>
<dbReference type="EMBL" id="CP058601">
    <property type="protein sequence ID" value="QLG50837.1"/>
    <property type="molecule type" value="Genomic_DNA"/>
</dbReference>
<dbReference type="InterPro" id="IPR036890">
    <property type="entry name" value="HATPase_C_sf"/>
</dbReference>
<dbReference type="Pfam" id="PF00989">
    <property type="entry name" value="PAS"/>
    <property type="match status" value="1"/>
</dbReference>
<feature type="domain" description="PAS" evidence="7">
    <location>
        <begin position="147"/>
        <end position="218"/>
    </location>
</feature>
<dbReference type="InterPro" id="IPR035965">
    <property type="entry name" value="PAS-like_dom_sf"/>
</dbReference>
<dbReference type="GO" id="GO:0000155">
    <property type="term" value="F:phosphorelay sensor kinase activity"/>
    <property type="evidence" value="ECO:0007669"/>
    <property type="project" value="InterPro"/>
</dbReference>
<feature type="domain" description="PAC" evidence="8">
    <location>
        <begin position="609"/>
        <end position="662"/>
    </location>
</feature>
<dbReference type="SMART" id="SM00091">
    <property type="entry name" value="PAS"/>
    <property type="match status" value="6"/>
</dbReference>
<dbReference type="Gene3D" id="1.10.287.130">
    <property type="match status" value="1"/>
</dbReference>
<dbReference type="InterPro" id="IPR000014">
    <property type="entry name" value="PAS"/>
</dbReference>
<dbReference type="InterPro" id="IPR005467">
    <property type="entry name" value="His_kinase_dom"/>
</dbReference>
<dbReference type="AlphaFoldDB" id="A0A7D5KSX7"/>
<dbReference type="SMART" id="SM00388">
    <property type="entry name" value="HisKA"/>
    <property type="match status" value="1"/>
</dbReference>
<dbReference type="InterPro" id="IPR001610">
    <property type="entry name" value="PAC"/>
</dbReference>
<dbReference type="Gene3D" id="2.10.70.100">
    <property type="match status" value="2"/>
</dbReference>
<dbReference type="Gene3D" id="3.30.450.20">
    <property type="entry name" value="PAS domain"/>
    <property type="match status" value="6"/>
</dbReference>
<dbReference type="InterPro" id="IPR000700">
    <property type="entry name" value="PAS-assoc_C"/>
</dbReference>
<evidence type="ECO:0000256" key="3">
    <source>
        <dbReference type="ARBA" id="ARBA00022553"/>
    </source>
</evidence>
<sequence>MSDRVGDTDLELLAGAGDSDAHRRCRALLSAIDDGIAIADTDGDLTDVNERAEDILGRPREALVGSSSDDSRWHLLDRNGERLEANDTPFDRIFERKKPIYDQTIGLRRPSGERVWLSVNGAPRWTGNDEFDGAVFVFEDVTGKRDVDIELEEILGRITDGFYALDEEFRFTHVNERAEELLESTEDELLGENLWEQFPEAAEIDVVRHAFDSAMETQESQSYELYYAPLDFWVKATIYPSRTGVSAYFRDVTERKEREFEREGMFRDLQESEERLRLALEAGEMGTWELDLETEESPVRSPEHDRIFGYEEPREDWSFEAFLDHVHPDDRENVERSFEDAFETGTWDVECRIIRADGEQRTIAARGEFHFDGEEDPVRTVGVVRDVTERTERERYLEEAKAQLEAATEAGAVSTWEWHIPENSFVTGASFARTFDIDPDAARNGVPIERLLTSIHEDDRTRVEDQIEAALETCGEYESEYRVWNANDEPRWVIARGHVECDDDGNAERFPGALTDITERKRAELELEKQSRELETLFRVLPVGVVVANADGSLRRANDTAREIWGGDVFDAESVEEYEKYSAVWADSGDLVGPRDWTMAQVLEGEEVTDPNVYQIETFDDERRIIMEHGMPVRDGRGDVSRAVVTLTDITERRDYEQALEERERQLSTLMENVPGMVYRCRNERGWPMEFVSDACREITGYTSEALETGEVSYGDDIMLEADRDEVWEDVQQPTGDRDTYSLSYRIETDDGERKWVRSYGRRLFDDDETVVALEGILSDISERKRLETELKESNRRLEQFAYAASHDLQEPLRMITSYLQLLETRYGDTFDEDGQEFLDYAVDGAERMREMIDALLTYSRVDTRGDPFEPVDLDAVLDDVREDLQMRIDESDAYISSGSLPRVAGDVSQLRQVFQNLLRNAIEYSGDEPPRIDVTAERDGTDWIVSVRDEGVGIDSDDTDRIFEVFQRLHTHEEHPGTGIGLALCRRIVDRHGGEIWVDTEPGDGATFSFTLPADT</sequence>
<dbReference type="Pfam" id="PF02518">
    <property type="entry name" value="HATPase_c"/>
    <property type="match status" value="1"/>
</dbReference>
<evidence type="ECO:0000256" key="4">
    <source>
        <dbReference type="ARBA" id="ARBA00022679"/>
    </source>
</evidence>
<dbReference type="InterPro" id="IPR036097">
    <property type="entry name" value="HisK_dim/P_sf"/>
</dbReference>
<proteinExistence type="predicted"/>
<dbReference type="PANTHER" id="PTHR43304">
    <property type="entry name" value="PHYTOCHROME-LIKE PROTEIN CPH1"/>
    <property type="match status" value="1"/>
</dbReference>
<dbReference type="SUPFAM" id="SSF55785">
    <property type="entry name" value="PYP-like sensor domain (PAS domain)"/>
    <property type="match status" value="6"/>
</dbReference>
<dbReference type="InterPro" id="IPR052162">
    <property type="entry name" value="Sensor_kinase/Photoreceptor"/>
</dbReference>
<evidence type="ECO:0000256" key="2">
    <source>
        <dbReference type="ARBA" id="ARBA00012438"/>
    </source>
</evidence>
<organism evidence="9 10">
    <name type="scientific">Natrinema halophilum</name>
    <dbReference type="NCBI Taxonomy" id="1699371"/>
    <lineage>
        <taxon>Archaea</taxon>
        <taxon>Methanobacteriati</taxon>
        <taxon>Methanobacteriota</taxon>
        <taxon>Stenosarchaea group</taxon>
        <taxon>Halobacteria</taxon>
        <taxon>Halobacteriales</taxon>
        <taxon>Natrialbaceae</taxon>
        <taxon>Natrinema</taxon>
    </lineage>
</organism>